<comment type="function">
    <text evidence="3">Involved in transvection phenomena (= synapsis-dependent gene expression), where the synaptic pairing of chromosomes carrying genes with which zeste interacts influences the expression of these genes. Zeste binds to DNA and stimulates transcription from a nearby promoter.</text>
</comment>
<feature type="compositionally biased region" description="Basic residues" evidence="4">
    <location>
        <begin position="170"/>
        <end position="184"/>
    </location>
</feature>
<comment type="subunit">
    <text evidence="1">Self-associates forming complexes of several hundred monomers.</text>
</comment>
<dbReference type="EMBL" id="JABSTV010001255">
    <property type="protein sequence ID" value="KAH7936172.1"/>
    <property type="molecule type" value="Genomic_DNA"/>
</dbReference>
<feature type="compositionally biased region" description="Polar residues" evidence="4">
    <location>
        <begin position="139"/>
        <end position="148"/>
    </location>
</feature>
<reference evidence="6" key="2">
    <citation type="submission" date="2021-09" db="EMBL/GenBank/DDBJ databases">
        <authorList>
            <person name="Jia N."/>
            <person name="Wang J."/>
            <person name="Shi W."/>
            <person name="Du L."/>
            <person name="Sun Y."/>
            <person name="Zhan W."/>
            <person name="Jiang J."/>
            <person name="Wang Q."/>
            <person name="Zhang B."/>
            <person name="Ji P."/>
            <person name="Sakyi L.B."/>
            <person name="Cui X."/>
            <person name="Yuan T."/>
            <person name="Jiang B."/>
            <person name="Yang W."/>
            <person name="Lam T.T.-Y."/>
            <person name="Chang Q."/>
            <person name="Ding S."/>
            <person name="Wang X."/>
            <person name="Zhu J."/>
            <person name="Ruan X."/>
            <person name="Zhao L."/>
            <person name="Wei J."/>
            <person name="Que T."/>
            <person name="Du C."/>
            <person name="Cheng J."/>
            <person name="Dai P."/>
            <person name="Han X."/>
            <person name="Huang E."/>
            <person name="Gao Y."/>
            <person name="Liu J."/>
            <person name="Shao H."/>
            <person name="Ye R."/>
            <person name="Li L."/>
            <person name="Wei W."/>
            <person name="Wang X."/>
            <person name="Wang C."/>
            <person name="Huo Q."/>
            <person name="Li W."/>
            <person name="Guo W."/>
            <person name="Chen H."/>
            <person name="Chen S."/>
            <person name="Zhou L."/>
            <person name="Zhou L."/>
            <person name="Ni X."/>
            <person name="Tian J."/>
            <person name="Zhou Y."/>
            <person name="Sheng Y."/>
            <person name="Liu T."/>
            <person name="Pan Y."/>
            <person name="Xia L."/>
            <person name="Li J."/>
            <person name="Zhao F."/>
            <person name="Cao W."/>
        </authorList>
    </citation>
    <scope>NUCLEOTIDE SEQUENCE</scope>
    <source>
        <strain evidence="6">Rsan-2018</strain>
        <tissue evidence="6">Larvae</tissue>
    </source>
</reference>
<evidence type="ECO:0000259" key="5">
    <source>
        <dbReference type="Pfam" id="PF13873"/>
    </source>
</evidence>
<sequence>MTQHAKKGQRVPDNQRELLLVFMEQHPHLATRASEFTPEFTAAERRRLWVELADVLNREGPVTKSLEQWQDGWRKQSHDARLDAAAVAEVQRSTGRGRASGFRGRVLQLTGTLRLTGARPLDYQEDDAPPAEMEVTTEVAGTSATSTGPPKPAAAEPAAMPSDAPTAPPRQRRPARPPRQRRPRRVDVLTDIQAQCAESLHQGTDLLRGDGRGVFHWSAQPEVCHGELLVKSARLAQNR</sequence>
<dbReference type="Proteomes" id="UP000821837">
    <property type="component" value="Unassembled WGS sequence"/>
</dbReference>
<name>A0A9D4PDT5_RHISA</name>
<feature type="compositionally biased region" description="Low complexity" evidence="4">
    <location>
        <begin position="153"/>
        <end position="165"/>
    </location>
</feature>
<proteinExistence type="predicted"/>
<accession>A0A9D4PDT5</accession>
<dbReference type="AlphaFoldDB" id="A0A9D4PDT5"/>
<evidence type="ECO:0000313" key="6">
    <source>
        <dbReference type="EMBL" id="KAH7936172.1"/>
    </source>
</evidence>
<dbReference type="InterPro" id="IPR028002">
    <property type="entry name" value="Myb_DNA-bind_5"/>
</dbReference>
<gene>
    <name evidence="6" type="ORF">HPB52_019443</name>
</gene>
<evidence type="ECO:0000256" key="1">
    <source>
        <dbReference type="ARBA" id="ARBA00011764"/>
    </source>
</evidence>
<keyword evidence="7" id="KW-1185">Reference proteome</keyword>
<organism evidence="6 7">
    <name type="scientific">Rhipicephalus sanguineus</name>
    <name type="common">Brown dog tick</name>
    <name type="synonym">Ixodes sanguineus</name>
    <dbReference type="NCBI Taxonomy" id="34632"/>
    <lineage>
        <taxon>Eukaryota</taxon>
        <taxon>Metazoa</taxon>
        <taxon>Ecdysozoa</taxon>
        <taxon>Arthropoda</taxon>
        <taxon>Chelicerata</taxon>
        <taxon>Arachnida</taxon>
        <taxon>Acari</taxon>
        <taxon>Parasitiformes</taxon>
        <taxon>Ixodida</taxon>
        <taxon>Ixodoidea</taxon>
        <taxon>Ixodidae</taxon>
        <taxon>Rhipicephalinae</taxon>
        <taxon>Rhipicephalus</taxon>
        <taxon>Rhipicephalus</taxon>
    </lineage>
</organism>
<reference evidence="6" key="1">
    <citation type="journal article" date="2020" name="Cell">
        <title>Large-Scale Comparative Analyses of Tick Genomes Elucidate Their Genetic Diversity and Vector Capacities.</title>
        <authorList>
            <consortium name="Tick Genome and Microbiome Consortium (TIGMIC)"/>
            <person name="Jia N."/>
            <person name="Wang J."/>
            <person name="Shi W."/>
            <person name="Du L."/>
            <person name="Sun Y."/>
            <person name="Zhan W."/>
            <person name="Jiang J.F."/>
            <person name="Wang Q."/>
            <person name="Zhang B."/>
            <person name="Ji P."/>
            <person name="Bell-Sakyi L."/>
            <person name="Cui X.M."/>
            <person name="Yuan T.T."/>
            <person name="Jiang B.G."/>
            <person name="Yang W.F."/>
            <person name="Lam T.T."/>
            <person name="Chang Q.C."/>
            <person name="Ding S.J."/>
            <person name="Wang X.J."/>
            <person name="Zhu J.G."/>
            <person name="Ruan X.D."/>
            <person name="Zhao L."/>
            <person name="Wei J.T."/>
            <person name="Ye R.Z."/>
            <person name="Que T.C."/>
            <person name="Du C.H."/>
            <person name="Zhou Y.H."/>
            <person name="Cheng J.X."/>
            <person name="Dai P.F."/>
            <person name="Guo W.B."/>
            <person name="Han X.H."/>
            <person name="Huang E.J."/>
            <person name="Li L.F."/>
            <person name="Wei W."/>
            <person name="Gao Y.C."/>
            <person name="Liu J.Z."/>
            <person name="Shao H.Z."/>
            <person name="Wang X."/>
            <person name="Wang C.C."/>
            <person name="Yang T.C."/>
            <person name="Huo Q.B."/>
            <person name="Li W."/>
            <person name="Chen H.Y."/>
            <person name="Chen S.E."/>
            <person name="Zhou L.G."/>
            <person name="Ni X.B."/>
            <person name="Tian J.H."/>
            <person name="Sheng Y."/>
            <person name="Liu T."/>
            <person name="Pan Y.S."/>
            <person name="Xia L.Y."/>
            <person name="Li J."/>
            <person name="Zhao F."/>
            <person name="Cao W.C."/>
        </authorList>
    </citation>
    <scope>NUCLEOTIDE SEQUENCE</scope>
    <source>
        <strain evidence="6">Rsan-2018</strain>
    </source>
</reference>
<feature type="domain" description="Myb/SANT-like DNA-binding" evidence="5">
    <location>
        <begin position="9"/>
        <end position="82"/>
    </location>
</feature>
<comment type="caution">
    <text evidence="6">The sequence shown here is derived from an EMBL/GenBank/DDBJ whole genome shotgun (WGS) entry which is preliminary data.</text>
</comment>
<evidence type="ECO:0000313" key="7">
    <source>
        <dbReference type="Proteomes" id="UP000821837"/>
    </source>
</evidence>
<dbReference type="VEuPathDB" id="VectorBase:RSAN_035980"/>
<dbReference type="Pfam" id="PF13873">
    <property type="entry name" value="Myb_DNA-bind_5"/>
    <property type="match status" value="1"/>
</dbReference>
<protein>
    <recommendedName>
        <fullName evidence="2">Regulatory protein zeste</fullName>
    </recommendedName>
</protein>
<evidence type="ECO:0000256" key="4">
    <source>
        <dbReference type="SAM" id="MobiDB-lite"/>
    </source>
</evidence>
<evidence type="ECO:0000256" key="3">
    <source>
        <dbReference type="ARBA" id="ARBA00025466"/>
    </source>
</evidence>
<evidence type="ECO:0000256" key="2">
    <source>
        <dbReference type="ARBA" id="ARBA00016807"/>
    </source>
</evidence>
<feature type="region of interest" description="Disordered" evidence="4">
    <location>
        <begin position="118"/>
        <end position="185"/>
    </location>
</feature>